<dbReference type="GO" id="GO:0004674">
    <property type="term" value="F:protein serine/threonine kinase activity"/>
    <property type="evidence" value="ECO:0007669"/>
    <property type="project" value="UniProtKB-KW"/>
</dbReference>
<dbReference type="Gene3D" id="3.30.200.20">
    <property type="entry name" value="Phosphorylase Kinase, domain 1"/>
    <property type="match status" value="1"/>
</dbReference>
<dbReference type="PROSITE" id="PS50927">
    <property type="entry name" value="BULB_LECTIN"/>
    <property type="match status" value="1"/>
</dbReference>
<feature type="signal peptide" evidence="20">
    <location>
        <begin position="1"/>
        <end position="33"/>
    </location>
</feature>
<keyword evidence="11 19" id="KW-0472">Membrane</keyword>
<keyword evidence="10 19" id="KW-1133">Transmembrane helix</keyword>
<dbReference type="SMR" id="A0A251P734"/>
<dbReference type="InterPro" id="IPR003609">
    <property type="entry name" value="Pan_app"/>
</dbReference>
<dbReference type="FunFam" id="3.30.200.20:FF:000059">
    <property type="entry name" value="S-receptor-like serine/threonine-protein kinase"/>
    <property type="match status" value="1"/>
</dbReference>
<dbReference type="InterPro" id="IPR017441">
    <property type="entry name" value="Protein_kinase_ATP_BS"/>
</dbReference>
<evidence type="ECO:0000256" key="6">
    <source>
        <dbReference type="ARBA" id="ARBA00022729"/>
    </source>
</evidence>
<feature type="domain" description="Protein kinase" evidence="21">
    <location>
        <begin position="517"/>
        <end position="794"/>
    </location>
</feature>
<dbReference type="SMART" id="SM00220">
    <property type="entry name" value="S_TKc"/>
    <property type="match status" value="1"/>
</dbReference>
<dbReference type="Gene3D" id="2.90.10.10">
    <property type="entry name" value="Bulb-type lectin domain"/>
    <property type="match status" value="1"/>
</dbReference>
<comment type="catalytic activity">
    <reaction evidence="15 17">
        <text>L-threonyl-[protein] + ATP = O-phospho-L-threonyl-[protein] + ADP + H(+)</text>
        <dbReference type="Rhea" id="RHEA:46608"/>
        <dbReference type="Rhea" id="RHEA-COMP:11060"/>
        <dbReference type="Rhea" id="RHEA-COMP:11605"/>
        <dbReference type="ChEBI" id="CHEBI:15378"/>
        <dbReference type="ChEBI" id="CHEBI:30013"/>
        <dbReference type="ChEBI" id="CHEBI:30616"/>
        <dbReference type="ChEBI" id="CHEBI:61977"/>
        <dbReference type="ChEBI" id="CHEBI:456216"/>
        <dbReference type="EC" id="2.7.11.1"/>
    </reaction>
</comment>
<dbReference type="PROSITE" id="PS50948">
    <property type="entry name" value="PAN"/>
    <property type="match status" value="1"/>
</dbReference>
<dbReference type="Gramene" id="ONI07387">
    <property type="protein sequence ID" value="ONI07387"/>
    <property type="gene ID" value="PRUPE_5G116800"/>
</dbReference>
<evidence type="ECO:0000256" key="15">
    <source>
        <dbReference type="ARBA" id="ARBA00047899"/>
    </source>
</evidence>
<dbReference type="GO" id="GO:0016020">
    <property type="term" value="C:membrane"/>
    <property type="evidence" value="ECO:0007669"/>
    <property type="project" value="UniProtKB-SubCell"/>
</dbReference>
<dbReference type="InterPro" id="IPR000719">
    <property type="entry name" value="Prot_kinase_dom"/>
</dbReference>
<dbReference type="Pfam" id="PF00069">
    <property type="entry name" value="Pkinase"/>
    <property type="match status" value="1"/>
</dbReference>
<keyword evidence="13" id="KW-0675">Receptor</keyword>
<evidence type="ECO:0000256" key="17">
    <source>
        <dbReference type="PIRNR" id="PIRNR000641"/>
    </source>
</evidence>
<dbReference type="Gene3D" id="1.10.510.10">
    <property type="entry name" value="Transferase(Phosphotransferase) domain 1"/>
    <property type="match status" value="1"/>
</dbReference>
<dbReference type="AlphaFoldDB" id="A0A251P734"/>
<dbReference type="InterPro" id="IPR036426">
    <property type="entry name" value="Bulb-type_lectin_dom_sf"/>
</dbReference>
<dbReference type="SUPFAM" id="SSF56112">
    <property type="entry name" value="Protein kinase-like (PK-like)"/>
    <property type="match status" value="1"/>
</dbReference>
<dbReference type="OrthoDB" id="1152136at2759"/>
<comment type="subcellular location">
    <subcellularLocation>
        <location evidence="1">Membrane</location>
        <topology evidence="1">Single-pass type I membrane protein</topology>
    </subcellularLocation>
</comment>
<dbReference type="Gene3D" id="3.50.4.10">
    <property type="entry name" value="Hepatocyte Growth Factor"/>
    <property type="match status" value="1"/>
</dbReference>
<name>A0A251P734_PRUPE</name>
<evidence type="ECO:0000256" key="9">
    <source>
        <dbReference type="ARBA" id="ARBA00022840"/>
    </source>
</evidence>
<dbReference type="PANTHER" id="PTHR47974">
    <property type="entry name" value="OS07G0415500 PROTEIN"/>
    <property type="match status" value="1"/>
</dbReference>
<keyword evidence="12" id="KW-1015">Disulfide bond</keyword>
<dbReference type="CDD" id="cd01098">
    <property type="entry name" value="PAN_AP_plant"/>
    <property type="match status" value="1"/>
</dbReference>
<dbReference type="GO" id="GO:0004672">
    <property type="term" value="F:protein kinase activity"/>
    <property type="evidence" value="ECO:0000318"/>
    <property type="project" value="GO_Central"/>
</dbReference>
<dbReference type="PROSITE" id="PS00107">
    <property type="entry name" value="PROTEIN_KINASE_ATP"/>
    <property type="match status" value="1"/>
</dbReference>
<evidence type="ECO:0000256" key="3">
    <source>
        <dbReference type="ARBA" id="ARBA00022536"/>
    </source>
</evidence>
<dbReference type="CDD" id="cd00053">
    <property type="entry name" value="EGF"/>
    <property type="match status" value="1"/>
</dbReference>
<dbReference type="FunFam" id="1.10.510.10:FF:000302">
    <property type="entry name" value="Serine/threonine-protein kinase"/>
    <property type="match status" value="1"/>
</dbReference>
<dbReference type="FunFam" id="2.90.10.10:FF:000007">
    <property type="entry name" value="Serine/threonine-protein kinase"/>
    <property type="match status" value="1"/>
</dbReference>
<evidence type="ECO:0000256" key="10">
    <source>
        <dbReference type="ARBA" id="ARBA00022989"/>
    </source>
</evidence>
<dbReference type="GO" id="GO:0005524">
    <property type="term" value="F:ATP binding"/>
    <property type="evidence" value="ECO:0007669"/>
    <property type="project" value="UniProtKB-UniRule"/>
</dbReference>
<dbReference type="InterPro" id="IPR011009">
    <property type="entry name" value="Kinase-like_dom_sf"/>
</dbReference>
<feature type="domain" description="Apple" evidence="23">
    <location>
        <begin position="340"/>
        <end position="416"/>
    </location>
</feature>
<evidence type="ECO:0000256" key="1">
    <source>
        <dbReference type="ARBA" id="ARBA00004479"/>
    </source>
</evidence>
<keyword evidence="3" id="KW-0245">EGF-like domain</keyword>
<evidence type="ECO:0000256" key="11">
    <source>
        <dbReference type="ARBA" id="ARBA00023136"/>
    </source>
</evidence>
<evidence type="ECO:0000256" key="13">
    <source>
        <dbReference type="ARBA" id="ARBA00023170"/>
    </source>
</evidence>
<dbReference type="CDD" id="cd14066">
    <property type="entry name" value="STKc_IRAK"/>
    <property type="match status" value="1"/>
</dbReference>
<comment type="catalytic activity">
    <reaction evidence="16 17">
        <text>L-seryl-[protein] + ATP = O-phospho-L-seryl-[protein] + ADP + H(+)</text>
        <dbReference type="Rhea" id="RHEA:17989"/>
        <dbReference type="Rhea" id="RHEA-COMP:9863"/>
        <dbReference type="Rhea" id="RHEA-COMP:11604"/>
        <dbReference type="ChEBI" id="CHEBI:15378"/>
        <dbReference type="ChEBI" id="CHEBI:29999"/>
        <dbReference type="ChEBI" id="CHEBI:30616"/>
        <dbReference type="ChEBI" id="CHEBI:83421"/>
        <dbReference type="ChEBI" id="CHEBI:456216"/>
        <dbReference type="EC" id="2.7.11.1"/>
    </reaction>
</comment>
<evidence type="ECO:0000256" key="14">
    <source>
        <dbReference type="ARBA" id="ARBA00023180"/>
    </source>
</evidence>
<comment type="similarity">
    <text evidence="17">Belongs to the protein kinase superfamily. Ser/Thr protein kinase family.</text>
</comment>
<keyword evidence="5 19" id="KW-0812">Transmembrane</keyword>
<dbReference type="CDD" id="cd00028">
    <property type="entry name" value="B_lectin"/>
    <property type="match status" value="1"/>
</dbReference>
<feature type="transmembrane region" description="Helical" evidence="19">
    <location>
        <begin position="457"/>
        <end position="482"/>
    </location>
</feature>
<keyword evidence="9 17" id="KW-0067">ATP-binding</keyword>
<dbReference type="InterPro" id="IPR024171">
    <property type="entry name" value="SRK-like_kinase"/>
</dbReference>
<dbReference type="Pfam" id="PF01453">
    <property type="entry name" value="B_lectin"/>
    <property type="match status" value="1"/>
</dbReference>
<keyword evidence="7 17" id="KW-0547">Nucleotide-binding</keyword>
<gene>
    <name evidence="24" type="ORF">PRUPE_5G116800</name>
</gene>
<reference evidence="24 25" key="1">
    <citation type="journal article" date="2013" name="Nat. Genet.">
        <title>The high-quality draft genome of peach (Prunus persica) identifies unique patterns of genetic diversity, domestication and genome evolution.</title>
        <authorList>
            <consortium name="International Peach Genome Initiative"/>
            <person name="Verde I."/>
            <person name="Abbott A.G."/>
            <person name="Scalabrin S."/>
            <person name="Jung S."/>
            <person name="Shu S."/>
            <person name="Marroni F."/>
            <person name="Zhebentyayeva T."/>
            <person name="Dettori M.T."/>
            <person name="Grimwood J."/>
            <person name="Cattonaro F."/>
            <person name="Zuccolo A."/>
            <person name="Rossini L."/>
            <person name="Jenkins J."/>
            <person name="Vendramin E."/>
            <person name="Meisel L.A."/>
            <person name="Decroocq V."/>
            <person name="Sosinski B."/>
            <person name="Prochnik S."/>
            <person name="Mitros T."/>
            <person name="Policriti A."/>
            <person name="Cipriani G."/>
            <person name="Dondini L."/>
            <person name="Ficklin S."/>
            <person name="Goodstein D.M."/>
            <person name="Xuan P."/>
            <person name="Del Fabbro C."/>
            <person name="Aramini V."/>
            <person name="Copetti D."/>
            <person name="Gonzalez S."/>
            <person name="Horner D.S."/>
            <person name="Falchi R."/>
            <person name="Lucas S."/>
            <person name="Mica E."/>
            <person name="Maldonado J."/>
            <person name="Lazzari B."/>
            <person name="Bielenberg D."/>
            <person name="Pirona R."/>
            <person name="Miculan M."/>
            <person name="Barakat A."/>
            <person name="Testolin R."/>
            <person name="Stella A."/>
            <person name="Tartarini S."/>
            <person name="Tonutti P."/>
            <person name="Arus P."/>
            <person name="Orellana A."/>
            <person name="Wells C."/>
            <person name="Main D."/>
            <person name="Vizzotto G."/>
            <person name="Silva H."/>
            <person name="Salamini F."/>
            <person name="Schmutz J."/>
            <person name="Morgante M."/>
            <person name="Rokhsar D.S."/>
        </authorList>
    </citation>
    <scope>NUCLEOTIDE SEQUENCE [LARGE SCALE GENOMIC DNA]</scope>
    <source>
        <strain evidence="25">cv. Nemared</strain>
    </source>
</reference>
<dbReference type="EMBL" id="CM007655">
    <property type="protein sequence ID" value="ONI07387.1"/>
    <property type="molecule type" value="Genomic_DNA"/>
</dbReference>
<evidence type="ECO:0000256" key="4">
    <source>
        <dbReference type="ARBA" id="ARBA00022679"/>
    </source>
</evidence>
<proteinExistence type="inferred from homology"/>
<keyword evidence="2 17" id="KW-0723">Serine/threonine-protein kinase</keyword>
<evidence type="ECO:0000256" key="2">
    <source>
        <dbReference type="ARBA" id="ARBA00022527"/>
    </source>
</evidence>
<dbReference type="InterPro" id="IPR001480">
    <property type="entry name" value="Bulb-type_lectin_dom"/>
</dbReference>
<evidence type="ECO:0000256" key="5">
    <source>
        <dbReference type="ARBA" id="ARBA00022692"/>
    </source>
</evidence>
<dbReference type="SMART" id="SM00108">
    <property type="entry name" value="B_lectin"/>
    <property type="match status" value="1"/>
</dbReference>
<evidence type="ECO:0000313" key="24">
    <source>
        <dbReference type="EMBL" id="ONI07386.1"/>
    </source>
</evidence>
<protein>
    <recommendedName>
        <fullName evidence="17">Receptor-like serine/threonine-protein kinase</fullName>
        <ecNumber evidence="17">2.7.11.1</ecNumber>
    </recommendedName>
</protein>
<organism evidence="24 25">
    <name type="scientific">Prunus persica</name>
    <name type="common">Peach</name>
    <name type="synonym">Amygdalus persica</name>
    <dbReference type="NCBI Taxonomy" id="3760"/>
    <lineage>
        <taxon>Eukaryota</taxon>
        <taxon>Viridiplantae</taxon>
        <taxon>Streptophyta</taxon>
        <taxon>Embryophyta</taxon>
        <taxon>Tracheophyta</taxon>
        <taxon>Spermatophyta</taxon>
        <taxon>Magnoliopsida</taxon>
        <taxon>eudicotyledons</taxon>
        <taxon>Gunneridae</taxon>
        <taxon>Pentapetalae</taxon>
        <taxon>rosids</taxon>
        <taxon>fabids</taxon>
        <taxon>Rosales</taxon>
        <taxon>Rosaceae</taxon>
        <taxon>Amygdaloideae</taxon>
        <taxon>Amygdaleae</taxon>
        <taxon>Prunus</taxon>
    </lineage>
</organism>
<evidence type="ECO:0000256" key="18">
    <source>
        <dbReference type="PROSITE-ProRule" id="PRU10141"/>
    </source>
</evidence>
<feature type="binding site" evidence="18">
    <location>
        <position position="545"/>
    </location>
    <ligand>
        <name>ATP</name>
        <dbReference type="ChEBI" id="CHEBI:30616"/>
    </ligand>
</feature>
<dbReference type="Gramene" id="ONI07386">
    <property type="protein sequence ID" value="ONI07386"/>
    <property type="gene ID" value="PRUPE_5G116800"/>
</dbReference>
<keyword evidence="14" id="KW-0325">Glycoprotein</keyword>
<dbReference type="InterPro" id="IPR008271">
    <property type="entry name" value="Ser/Thr_kinase_AS"/>
</dbReference>
<feature type="domain" description="Bulb-type lectin" evidence="22">
    <location>
        <begin position="28"/>
        <end position="158"/>
    </location>
</feature>
<keyword evidence="4 17" id="KW-0808">Transferase</keyword>
<keyword evidence="8 17" id="KW-0418">Kinase</keyword>
<evidence type="ECO:0000256" key="8">
    <source>
        <dbReference type="ARBA" id="ARBA00022777"/>
    </source>
</evidence>
<dbReference type="Proteomes" id="UP000006882">
    <property type="component" value="Chromosome G5"/>
</dbReference>
<feature type="chain" id="PRO_5011914258" description="Receptor-like serine/threonine-protein kinase" evidence="20">
    <location>
        <begin position="34"/>
        <end position="803"/>
    </location>
</feature>
<reference evidence="24" key="2">
    <citation type="submission" date="2016-12" db="EMBL/GenBank/DDBJ databases">
        <title>WGS assembly of Prunus persica.</title>
        <authorList>
            <person name="Verde I."/>
            <person name="Jenkins J."/>
            <person name="Dondini L."/>
            <person name="Micali S."/>
            <person name="Pagliarani G."/>
            <person name="Vendramin E."/>
            <person name="Paris R."/>
            <person name="Aramini V."/>
            <person name="Gazza L."/>
            <person name="Rossini L."/>
            <person name="Bassi D."/>
            <person name="Troggio M."/>
            <person name="Shu S."/>
            <person name="Grimwood J.H."/>
            <person name="Tartarini S."/>
            <person name="Dettori M.T."/>
            <person name="Schmutz J."/>
        </authorList>
    </citation>
    <scope>NUCLEOTIDE SEQUENCE</scope>
</reference>
<dbReference type="PANTHER" id="PTHR47974:SF4">
    <property type="entry name" value="RECEPTOR-LIKE SERINE_THREONINE-PROTEIN KINASE"/>
    <property type="match status" value="1"/>
</dbReference>
<accession>A0A251P734</accession>
<dbReference type="EMBL" id="CM007655">
    <property type="protein sequence ID" value="ONI07386.1"/>
    <property type="molecule type" value="Genomic_DNA"/>
</dbReference>
<dbReference type="SUPFAM" id="SSF51110">
    <property type="entry name" value="alpha-D-mannose-specific plant lectins"/>
    <property type="match status" value="1"/>
</dbReference>
<dbReference type="Pfam" id="PF00954">
    <property type="entry name" value="S_locus_glycop"/>
    <property type="match status" value="1"/>
</dbReference>
<evidence type="ECO:0000259" key="22">
    <source>
        <dbReference type="PROSITE" id="PS50927"/>
    </source>
</evidence>
<keyword evidence="25" id="KW-1185">Reference proteome</keyword>
<evidence type="ECO:0000313" key="25">
    <source>
        <dbReference type="Proteomes" id="UP000006882"/>
    </source>
</evidence>
<sequence length="803" mass="90581">MAYHQTASSPKFPCFLILLVITVFCCCFATAKTQKSLKRGSSFSVEDDSGFLTSPHKSFTCGFYGVGTNAYWFSIWFTNSENKTLVWMANRDRPVNALGSRVSLSRDGTMILTDVDGKIVWDSSTNSTPTGAERAELLNSGNLVLKNPLGKILWQSFDFPTDTLLPNQPFTKTMKLTSSLGRGNFGTGYFSFYFDNDNVLRLIYDGPDISSVYWPGPGLSVYQNGRTDYNSSRIAVFDEMGNFVSSDDLIFSASDMGARVKRRLTTDYDGNLRLYSLNSTGSWVITWEALAQQCRVHGICGRNGICVYTPELKCSCLPGYEAVDTSNWNKGCKPKFKPTCSQSQRVKFKQIQYVDFYGFDLNYSESTSIQNCTKLCVEDCRCEAFVYRGQKCYTKGALFSGLRSPTIEGSLYLRLPEPLSMETSPAANLTVFNSCRTNAVKIGTSSMYDNPSKTVRWVYLYSFAAAIGAVEFLFILSGWWFFFRRSQGMSAPLVDKYRLISSNFRMYLYAELKKATRNFKEELGRGGSGTVYKGVLADERVIAVKALADIYQAEEVFWAEVSTIEKINHMNLVRTWGFCSEGKHRLLISEYVENGSLDKHLFPPNFLGWKERFKVAIGIAKGLAYLHHECLEWVIHCDVKPENILLDSNFEPKIADFGLAKLFQRGGLNAVSSHIRGTKGYMAPEWALNLSITAKVDVYSYGVVLLEIVKGIRLSNRVVDTAEEEEAEMKRFVRIARRKIQCGEDEWIEDMLDPRLEGQFGRNQAAKMVEVGISCVEEDRNKRPTMDSVVQMLLECEEESNIQ</sequence>
<dbReference type="InterPro" id="IPR000858">
    <property type="entry name" value="S_locus_glycoprot_dom"/>
</dbReference>
<evidence type="ECO:0000256" key="12">
    <source>
        <dbReference type="ARBA" id="ARBA00023157"/>
    </source>
</evidence>
<evidence type="ECO:0000259" key="21">
    <source>
        <dbReference type="PROSITE" id="PS50011"/>
    </source>
</evidence>
<evidence type="ECO:0000256" key="19">
    <source>
        <dbReference type="SAM" id="Phobius"/>
    </source>
</evidence>
<dbReference type="GO" id="GO:0048544">
    <property type="term" value="P:recognition of pollen"/>
    <property type="evidence" value="ECO:0007669"/>
    <property type="project" value="InterPro"/>
</dbReference>
<evidence type="ECO:0000256" key="20">
    <source>
        <dbReference type="SAM" id="SignalP"/>
    </source>
</evidence>
<dbReference type="EC" id="2.7.11.1" evidence="17"/>
<dbReference type="PIRSF" id="PIRSF000641">
    <property type="entry name" value="SRK"/>
    <property type="match status" value="1"/>
</dbReference>
<keyword evidence="6 20" id="KW-0732">Signal</keyword>
<dbReference type="PROSITE" id="PS00108">
    <property type="entry name" value="PROTEIN_KINASE_ST"/>
    <property type="match status" value="1"/>
</dbReference>
<evidence type="ECO:0000256" key="7">
    <source>
        <dbReference type="ARBA" id="ARBA00022741"/>
    </source>
</evidence>
<evidence type="ECO:0000259" key="23">
    <source>
        <dbReference type="PROSITE" id="PS50948"/>
    </source>
</evidence>
<evidence type="ECO:0000256" key="16">
    <source>
        <dbReference type="ARBA" id="ARBA00048679"/>
    </source>
</evidence>
<dbReference type="PROSITE" id="PS50011">
    <property type="entry name" value="PROTEIN_KINASE_DOM"/>
    <property type="match status" value="1"/>
</dbReference>